<dbReference type="EMBL" id="UINC01002272">
    <property type="protein sequence ID" value="SUZ94851.1"/>
    <property type="molecule type" value="Genomic_DNA"/>
</dbReference>
<organism evidence="1">
    <name type="scientific">marine metagenome</name>
    <dbReference type="NCBI Taxonomy" id="408172"/>
    <lineage>
        <taxon>unclassified sequences</taxon>
        <taxon>metagenomes</taxon>
        <taxon>ecological metagenomes</taxon>
    </lineage>
</organism>
<dbReference type="Pfam" id="PF20420">
    <property type="entry name" value="DUF6702"/>
    <property type="match status" value="1"/>
</dbReference>
<name>A0A381RUN4_9ZZZZ</name>
<sequence length="155" mass="18399">MLFFFCFLTLKTTTEKHTVYVSVCEVYNTKNKLVFSFRIFKNDLYDALKIKNTESEEAKTLEITKYIKSSFVIQLDGKDKVLTLEKFVYEGDDYTETINIKLSAPFSLKTKEVYIKNTILFDFLDEQMNVVSFNVNERKETLTYKKNLTERWLKI</sequence>
<dbReference type="InterPro" id="IPR046525">
    <property type="entry name" value="DUF6702"/>
</dbReference>
<proteinExistence type="predicted"/>
<dbReference type="AlphaFoldDB" id="A0A381RUN4"/>
<reference evidence="1" key="1">
    <citation type="submission" date="2018-05" db="EMBL/GenBank/DDBJ databases">
        <authorList>
            <person name="Lanie J.A."/>
            <person name="Ng W.-L."/>
            <person name="Kazmierczak K.M."/>
            <person name="Andrzejewski T.M."/>
            <person name="Davidsen T.M."/>
            <person name="Wayne K.J."/>
            <person name="Tettelin H."/>
            <person name="Glass J.I."/>
            <person name="Rusch D."/>
            <person name="Podicherti R."/>
            <person name="Tsui H.-C.T."/>
            <person name="Winkler M.E."/>
        </authorList>
    </citation>
    <scope>NUCLEOTIDE SEQUENCE</scope>
</reference>
<gene>
    <name evidence="1" type="ORF">METZ01_LOCUS47705</name>
</gene>
<accession>A0A381RUN4</accession>
<evidence type="ECO:0000313" key="1">
    <source>
        <dbReference type="EMBL" id="SUZ94851.1"/>
    </source>
</evidence>
<protein>
    <submittedName>
        <fullName evidence="1">Uncharacterized protein</fullName>
    </submittedName>
</protein>